<protein>
    <recommendedName>
        <fullName evidence="3">F-box domain-containing protein</fullName>
    </recommendedName>
</protein>
<proteinExistence type="predicted"/>
<reference evidence="1" key="1">
    <citation type="journal article" date="2020" name="Stud. Mycol.">
        <title>101 Dothideomycetes genomes: a test case for predicting lifestyles and emergence of pathogens.</title>
        <authorList>
            <person name="Haridas S."/>
            <person name="Albert R."/>
            <person name="Binder M."/>
            <person name="Bloem J."/>
            <person name="Labutti K."/>
            <person name="Salamov A."/>
            <person name="Andreopoulos B."/>
            <person name="Baker S."/>
            <person name="Barry K."/>
            <person name="Bills G."/>
            <person name="Bluhm B."/>
            <person name="Cannon C."/>
            <person name="Castanera R."/>
            <person name="Culley D."/>
            <person name="Daum C."/>
            <person name="Ezra D."/>
            <person name="Gonzalez J."/>
            <person name="Henrissat B."/>
            <person name="Kuo A."/>
            <person name="Liang C."/>
            <person name="Lipzen A."/>
            <person name="Lutzoni F."/>
            <person name="Magnuson J."/>
            <person name="Mondo S."/>
            <person name="Nolan M."/>
            <person name="Ohm R."/>
            <person name="Pangilinan J."/>
            <person name="Park H.-J."/>
            <person name="Ramirez L."/>
            <person name="Alfaro M."/>
            <person name="Sun H."/>
            <person name="Tritt A."/>
            <person name="Yoshinaga Y."/>
            <person name="Zwiers L.-H."/>
            <person name="Turgeon B."/>
            <person name="Goodwin S."/>
            <person name="Spatafora J."/>
            <person name="Crous P."/>
            <person name="Grigoriev I."/>
        </authorList>
    </citation>
    <scope>NUCLEOTIDE SEQUENCE</scope>
    <source>
        <strain evidence="1">CBS 113818</strain>
    </source>
</reference>
<name>A0A6A7A374_9PLEO</name>
<organism evidence="1 2">
    <name type="scientific">Ophiobolus disseminans</name>
    <dbReference type="NCBI Taxonomy" id="1469910"/>
    <lineage>
        <taxon>Eukaryota</taxon>
        <taxon>Fungi</taxon>
        <taxon>Dikarya</taxon>
        <taxon>Ascomycota</taxon>
        <taxon>Pezizomycotina</taxon>
        <taxon>Dothideomycetes</taxon>
        <taxon>Pleosporomycetidae</taxon>
        <taxon>Pleosporales</taxon>
        <taxon>Pleosporineae</taxon>
        <taxon>Phaeosphaeriaceae</taxon>
        <taxon>Ophiobolus</taxon>
    </lineage>
</organism>
<accession>A0A6A7A374</accession>
<evidence type="ECO:0000313" key="2">
    <source>
        <dbReference type="Proteomes" id="UP000799424"/>
    </source>
</evidence>
<dbReference type="OrthoDB" id="5421601at2759"/>
<sequence length="510" mass="57780">MALLELADELLALIVEYAIPEGFESLCLTCHKLHTLCKPSIRQHNELRSHFRNFNYFVKEKYPSLTIRTSFELIARIAEEPVVARYIEHADFKVDTRLPVGGALWRMERNGYRPETVRDLFASSWYLSGTEWQDYFEKYERDLKDNRYCRASASFLLTLLSNVKTVVLPMHWTHDTETEKLLEAIVRHARQPNATSTNASLLSVTTLKTSFAQQGFILNKITPLLALPRIQKFYGPTSISHTAAPEHSSLCQSLSPSLGWTLEVAYLRGSNIDGPAMKHFLRCTPCLRTLVYSHSDKQLSCIWDICELVTTIGKEAGSYIEELSITKHDFSGKIALGTANMRDFPRLHKLEIPLDLATCVIRSATHLEAKESIGTDSVADADQSHVDLLMCGLVPPSVTRLFLSSEDWGRDDDRGYSTGELEMNDGVQVFKPKPQQHDCTLETMFQGFAEKKATQLPSLKEIHVWNPWNADKAYKARCERLVPEAETVGVKVHVDGPRWTQVMDYAGRSP</sequence>
<evidence type="ECO:0000313" key="1">
    <source>
        <dbReference type="EMBL" id="KAF2827770.1"/>
    </source>
</evidence>
<keyword evidence="2" id="KW-1185">Reference proteome</keyword>
<gene>
    <name evidence="1" type="ORF">CC86DRAFT_465624</name>
</gene>
<dbReference type="AlphaFoldDB" id="A0A6A7A374"/>
<evidence type="ECO:0008006" key="3">
    <source>
        <dbReference type="Google" id="ProtNLM"/>
    </source>
</evidence>
<dbReference type="EMBL" id="MU006223">
    <property type="protein sequence ID" value="KAF2827770.1"/>
    <property type="molecule type" value="Genomic_DNA"/>
</dbReference>
<dbReference type="Proteomes" id="UP000799424">
    <property type="component" value="Unassembled WGS sequence"/>
</dbReference>